<evidence type="ECO:0000313" key="3">
    <source>
        <dbReference type="Proteomes" id="UP000264702"/>
    </source>
</evidence>
<feature type="signal peptide" evidence="1">
    <location>
        <begin position="1"/>
        <end position="24"/>
    </location>
</feature>
<protein>
    <recommendedName>
        <fullName evidence="4">TrbI/VirB10 family protein</fullName>
    </recommendedName>
</protein>
<dbReference type="AlphaFoldDB" id="A0A372IKD0"/>
<comment type="caution">
    <text evidence="2">The sequence shown here is derived from an EMBL/GenBank/DDBJ whole genome shotgun (WGS) entry which is preliminary data.</text>
</comment>
<evidence type="ECO:0000313" key="2">
    <source>
        <dbReference type="EMBL" id="RFU15325.1"/>
    </source>
</evidence>
<feature type="chain" id="PRO_5016663597" description="TrbI/VirB10 family protein" evidence="1">
    <location>
        <begin position="25"/>
        <end position="277"/>
    </location>
</feature>
<evidence type="ECO:0000256" key="1">
    <source>
        <dbReference type="SAM" id="SignalP"/>
    </source>
</evidence>
<reference evidence="2 3" key="1">
    <citation type="submission" date="2018-08" db="EMBL/GenBank/DDBJ databases">
        <title>Acidipila sp. 4G-K13, an acidobacterium isolated from forest soil.</title>
        <authorList>
            <person name="Gao Z.-H."/>
            <person name="Qiu L.-H."/>
        </authorList>
    </citation>
    <scope>NUCLEOTIDE SEQUENCE [LARGE SCALE GENOMIC DNA]</scope>
    <source>
        <strain evidence="2 3">4G-K13</strain>
    </source>
</reference>
<dbReference type="Proteomes" id="UP000264702">
    <property type="component" value="Unassembled WGS sequence"/>
</dbReference>
<sequence>MRIAAPGLVLGLVIAGGMVTGADAQQSSAPQTAPAQTPAAADAPAAAIEVPAGTKVLLALHSGIDTKSAQPGDSVYLASTFPVVVDNRVAIPAGVYVQGVIDKVVRPGRVHGRAEVQMHFTTIIFPNGSVVSIPGVINALPGSTDARVKNDEGAVEKSSGAHIDPGAVATGAATGAGVGTLAGAAADHPFSGLGYGALAGAAGGALYSLFTHNNDLTLEQGQTVEMVLQRPLKLDAANLAGITGPGPVPSPESDLQRPMARPARSHMLCPLGTLGCV</sequence>
<accession>A0A372IKD0</accession>
<organism evidence="2 3">
    <name type="scientific">Paracidobacterium acidisoli</name>
    <dbReference type="NCBI Taxonomy" id="2303751"/>
    <lineage>
        <taxon>Bacteria</taxon>
        <taxon>Pseudomonadati</taxon>
        <taxon>Acidobacteriota</taxon>
        <taxon>Terriglobia</taxon>
        <taxon>Terriglobales</taxon>
        <taxon>Acidobacteriaceae</taxon>
        <taxon>Paracidobacterium</taxon>
    </lineage>
</organism>
<gene>
    <name evidence="2" type="ORF">D0Y96_16740</name>
</gene>
<keyword evidence="1" id="KW-0732">Signal</keyword>
<evidence type="ECO:0008006" key="4">
    <source>
        <dbReference type="Google" id="ProtNLM"/>
    </source>
</evidence>
<name>A0A372IKD0_9BACT</name>
<dbReference type="EMBL" id="QVQT01000006">
    <property type="protein sequence ID" value="RFU15325.1"/>
    <property type="molecule type" value="Genomic_DNA"/>
</dbReference>
<proteinExistence type="predicted"/>
<keyword evidence="3" id="KW-1185">Reference proteome</keyword>